<dbReference type="PANTHER" id="PTHR43792">
    <property type="entry name" value="GNAT FAMILY, PUTATIVE (AFU_ORTHOLOGUE AFUA_3G00765)-RELATED-RELATED"/>
    <property type="match status" value="1"/>
</dbReference>
<dbReference type="InterPro" id="IPR051531">
    <property type="entry name" value="N-acetyltransferase"/>
</dbReference>
<sequence>MLPPLRETLVTTGRLVLAPPFKADFAEWADIRERSRAHLEPWEPHWPQDAHSKSDWSRRLKAWHSGWRKGRAHVFLIRRQQDNRLVGGVSLTNVRGWPAQAANIGYWVGEPYEGQGYMQEAVGTVCAWAFQVLDLCRIEAGTLPNNERSQRVLAKVGFEREGYARDYLEIAGKREDHILFALVRPTSQR</sequence>
<dbReference type="InterPro" id="IPR016181">
    <property type="entry name" value="Acyl_CoA_acyltransferase"/>
</dbReference>
<comment type="similarity">
    <text evidence="3">Belongs to the acetyltransferase family. RimJ subfamily.</text>
</comment>
<comment type="caution">
    <text evidence="5">The sequence shown here is derived from an EMBL/GenBank/DDBJ whole genome shotgun (WGS) entry which is preliminary data.</text>
</comment>
<evidence type="ECO:0000313" key="5">
    <source>
        <dbReference type="EMBL" id="KCZ86799.1"/>
    </source>
</evidence>
<dbReference type="Proteomes" id="UP000024816">
    <property type="component" value="Unassembled WGS sequence"/>
</dbReference>
<keyword evidence="2" id="KW-0012">Acyltransferase</keyword>
<dbReference type="PANTHER" id="PTHR43792:SF8">
    <property type="entry name" value="[RIBOSOMAL PROTEIN US5]-ALANINE N-ACETYLTRANSFERASE"/>
    <property type="match status" value="1"/>
</dbReference>
<organism evidence="5 6">
    <name type="scientific">Hyphomonas jannaschiana VP2</name>
    <dbReference type="NCBI Taxonomy" id="1280952"/>
    <lineage>
        <taxon>Bacteria</taxon>
        <taxon>Pseudomonadati</taxon>
        <taxon>Pseudomonadota</taxon>
        <taxon>Alphaproteobacteria</taxon>
        <taxon>Hyphomonadales</taxon>
        <taxon>Hyphomonadaceae</taxon>
        <taxon>Hyphomonas</taxon>
    </lineage>
</organism>
<dbReference type="Pfam" id="PF13302">
    <property type="entry name" value="Acetyltransf_3"/>
    <property type="match status" value="1"/>
</dbReference>
<dbReference type="PROSITE" id="PS51186">
    <property type="entry name" value="GNAT"/>
    <property type="match status" value="1"/>
</dbReference>
<dbReference type="PATRIC" id="fig|1280952.3.peg.2880"/>
<evidence type="ECO:0000256" key="3">
    <source>
        <dbReference type="ARBA" id="ARBA00038502"/>
    </source>
</evidence>
<dbReference type="RefSeq" id="WP_035583539.1">
    <property type="nucleotide sequence ID" value="NZ_ARYJ01000011.1"/>
</dbReference>
<accession>A0A059F879</accession>
<dbReference type="InterPro" id="IPR000182">
    <property type="entry name" value="GNAT_dom"/>
</dbReference>
<dbReference type="SUPFAM" id="SSF55729">
    <property type="entry name" value="Acyl-CoA N-acyltransferases (Nat)"/>
    <property type="match status" value="1"/>
</dbReference>
<evidence type="ECO:0000256" key="2">
    <source>
        <dbReference type="ARBA" id="ARBA00023315"/>
    </source>
</evidence>
<proteinExistence type="inferred from homology"/>
<dbReference type="AlphaFoldDB" id="A0A059F879"/>
<dbReference type="GO" id="GO:0008999">
    <property type="term" value="F:protein-N-terminal-alanine acetyltransferase activity"/>
    <property type="evidence" value="ECO:0007669"/>
    <property type="project" value="TreeGrafter"/>
</dbReference>
<reference evidence="5 6" key="1">
    <citation type="journal article" date="2014" name="Antonie Van Leeuwenhoek">
        <title>Hyphomonas beringensis sp. nov. and Hyphomonas chukchiensis sp. nov., isolated from surface seawater of the Bering Sea and Chukchi Sea.</title>
        <authorList>
            <person name="Li C."/>
            <person name="Lai Q."/>
            <person name="Li G."/>
            <person name="Dong C."/>
            <person name="Wang J."/>
            <person name="Liao Y."/>
            <person name="Shao Z."/>
        </authorList>
    </citation>
    <scope>NUCLEOTIDE SEQUENCE [LARGE SCALE GENOMIC DNA]</scope>
    <source>
        <strain evidence="5 6">VP2</strain>
    </source>
</reference>
<evidence type="ECO:0000259" key="4">
    <source>
        <dbReference type="PROSITE" id="PS51186"/>
    </source>
</evidence>
<dbReference type="EMBL" id="ARYJ01000011">
    <property type="protein sequence ID" value="KCZ86799.1"/>
    <property type="molecule type" value="Genomic_DNA"/>
</dbReference>
<dbReference type="OrthoDB" id="9801669at2"/>
<gene>
    <name evidence="5" type="ORF">HJA_14399</name>
</gene>
<dbReference type="eggNOG" id="COG1670">
    <property type="taxonomic scope" value="Bacteria"/>
</dbReference>
<feature type="domain" description="N-acetyltransferase" evidence="4">
    <location>
        <begin position="29"/>
        <end position="185"/>
    </location>
</feature>
<evidence type="ECO:0000256" key="1">
    <source>
        <dbReference type="ARBA" id="ARBA00022679"/>
    </source>
</evidence>
<dbReference type="GO" id="GO:0005737">
    <property type="term" value="C:cytoplasm"/>
    <property type="evidence" value="ECO:0007669"/>
    <property type="project" value="TreeGrafter"/>
</dbReference>
<dbReference type="STRING" id="1280952.HJA_14399"/>
<evidence type="ECO:0000313" key="6">
    <source>
        <dbReference type="Proteomes" id="UP000024816"/>
    </source>
</evidence>
<keyword evidence="1 5" id="KW-0808">Transferase</keyword>
<protein>
    <submittedName>
        <fullName evidence="5">Acetyltransferase</fullName>
    </submittedName>
</protein>
<name>A0A059F879_9PROT</name>
<keyword evidence="6" id="KW-1185">Reference proteome</keyword>
<dbReference type="Gene3D" id="3.40.630.30">
    <property type="match status" value="1"/>
</dbReference>